<dbReference type="PhylomeDB" id="A0A068TVG3"/>
<accession>A0A068TVG3</accession>
<dbReference type="PROSITE" id="PS50172">
    <property type="entry name" value="BRCT"/>
    <property type="match status" value="1"/>
</dbReference>
<keyword evidence="6 17" id="KW-0548">Nucleotidyltransferase</keyword>
<reference evidence="21" key="1">
    <citation type="journal article" date="2014" name="Science">
        <title>The coffee genome provides insight into the convergent evolution of caffeine biosynthesis.</title>
        <authorList>
            <person name="Denoeud F."/>
            <person name="Carretero-Paulet L."/>
            <person name="Dereeper A."/>
            <person name="Droc G."/>
            <person name="Guyot R."/>
            <person name="Pietrella M."/>
            <person name="Zheng C."/>
            <person name="Alberti A."/>
            <person name="Anthony F."/>
            <person name="Aprea G."/>
            <person name="Aury J.M."/>
            <person name="Bento P."/>
            <person name="Bernard M."/>
            <person name="Bocs S."/>
            <person name="Campa C."/>
            <person name="Cenci A."/>
            <person name="Combes M.C."/>
            <person name="Crouzillat D."/>
            <person name="Da Silva C."/>
            <person name="Daddiego L."/>
            <person name="De Bellis F."/>
            <person name="Dussert S."/>
            <person name="Garsmeur O."/>
            <person name="Gayraud T."/>
            <person name="Guignon V."/>
            <person name="Jahn K."/>
            <person name="Jamilloux V."/>
            <person name="Joet T."/>
            <person name="Labadie K."/>
            <person name="Lan T."/>
            <person name="Leclercq J."/>
            <person name="Lepelley M."/>
            <person name="Leroy T."/>
            <person name="Li L.T."/>
            <person name="Librado P."/>
            <person name="Lopez L."/>
            <person name="Munoz A."/>
            <person name="Noel B."/>
            <person name="Pallavicini A."/>
            <person name="Perrotta G."/>
            <person name="Poncet V."/>
            <person name="Pot D."/>
            <person name="Priyono X."/>
            <person name="Rigoreau M."/>
            <person name="Rouard M."/>
            <person name="Rozas J."/>
            <person name="Tranchant-Dubreuil C."/>
            <person name="VanBuren R."/>
            <person name="Zhang Q."/>
            <person name="Andrade A.C."/>
            <person name="Argout X."/>
            <person name="Bertrand B."/>
            <person name="de Kochko A."/>
            <person name="Graziosi G."/>
            <person name="Henry R.J."/>
            <person name="Jayarama X."/>
            <person name="Ming R."/>
            <person name="Nagai C."/>
            <person name="Rounsley S."/>
            <person name="Sankoff D."/>
            <person name="Giuliano G."/>
            <person name="Albert V.A."/>
            <person name="Wincker P."/>
            <person name="Lashermes P."/>
        </authorList>
    </citation>
    <scope>NUCLEOTIDE SEQUENCE [LARGE SCALE GENOMIC DNA]</scope>
    <source>
        <strain evidence="21">cv. DH200-94</strain>
    </source>
</reference>
<evidence type="ECO:0000313" key="21">
    <source>
        <dbReference type="Proteomes" id="UP000295252"/>
    </source>
</evidence>
<dbReference type="EMBL" id="HG739089">
    <property type="protein sequence ID" value="CDP00211.1"/>
    <property type="molecule type" value="Genomic_DNA"/>
</dbReference>
<dbReference type="SMART" id="SM00483">
    <property type="entry name" value="POLXc"/>
    <property type="match status" value="1"/>
</dbReference>
<evidence type="ECO:0000256" key="7">
    <source>
        <dbReference type="ARBA" id="ARBA00022705"/>
    </source>
</evidence>
<dbReference type="GO" id="GO:0006260">
    <property type="term" value="P:DNA replication"/>
    <property type="evidence" value="ECO:0007669"/>
    <property type="project" value="UniProtKB-KW"/>
</dbReference>
<comment type="cofactor">
    <cofactor evidence="1">
        <name>Mn(2+)</name>
        <dbReference type="ChEBI" id="CHEBI:29035"/>
    </cofactor>
</comment>
<dbReference type="InterPro" id="IPR001357">
    <property type="entry name" value="BRCT_dom"/>
</dbReference>
<comment type="similarity">
    <text evidence="3 17">Belongs to the DNA polymerase type-X family.</text>
</comment>
<keyword evidence="13" id="KW-0464">Manganese</keyword>
<name>A0A068TVG3_COFCA</name>
<keyword evidence="5 17" id="KW-0808">Transferase</keyword>
<dbReference type="Gramene" id="CDP00211">
    <property type="protein sequence ID" value="CDP00211"/>
    <property type="gene ID" value="GSCOC_T00032086001"/>
</dbReference>
<dbReference type="SUPFAM" id="SSF47802">
    <property type="entry name" value="DNA polymerase beta, N-terminal domain-like"/>
    <property type="match status" value="1"/>
</dbReference>
<dbReference type="InterPro" id="IPR002054">
    <property type="entry name" value="DNA-dir_DNA_pol_X"/>
</dbReference>
<evidence type="ECO:0000256" key="4">
    <source>
        <dbReference type="ARBA" id="ARBA00022634"/>
    </source>
</evidence>
<dbReference type="STRING" id="49390.A0A068TVG3"/>
<keyword evidence="15 17" id="KW-0539">Nucleus</keyword>
<evidence type="ECO:0000256" key="14">
    <source>
        <dbReference type="ARBA" id="ARBA00023239"/>
    </source>
</evidence>
<dbReference type="Pfam" id="PF10391">
    <property type="entry name" value="DNA_pol_lambd_f"/>
    <property type="match status" value="1"/>
</dbReference>
<dbReference type="GO" id="GO:0005634">
    <property type="term" value="C:nucleus"/>
    <property type="evidence" value="ECO:0007669"/>
    <property type="project" value="UniProtKB-SubCell"/>
</dbReference>
<dbReference type="Gene3D" id="1.10.150.20">
    <property type="entry name" value="5' to 3' exonuclease, C-terminal subdomain"/>
    <property type="match status" value="1"/>
</dbReference>
<dbReference type="EC" id="2.7.7.7" evidence="17"/>
<comment type="catalytic activity">
    <reaction evidence="16 17">
        <text>DNA(n) + a 2'-deoxyribonucleoside 5'-triphosphate = DNA(n+1) + diphosphate</text>
        <dbReference type="Rhea" id="RHEA:22508"/>
        <dbReference type="Rhea" id="RHEA-COMP:17339"/>
        <dbReference type="Rhea" id="RHEA-COMP:17340"/>
        <dbReference type="ChEBI" id="CHEBI:33019"/>
        <dbReference type="ChEBI" id="CHEBI:61560"/>
        <dbReference type="ChEBI" id="CHEBI:173112"/>
        <dbReference type="EC" id="2.7.7.7"/>
    </reaction>
</comment>
<dbReference type="PANTHER" id="PTHR11276:SF41">
    <property type="entry name" value="DNA POLYMERASE LAMBDA"/>
    <property type="match status" value="1"/>
</dbReference>
<dbReference type="GO" id="GO:0046872">
    <property type="term" value="F:metal ion binding"/>
    <property type="evidence" value="ECO:0007669"/>
    <property type="project" value="UniProtKB-UniRule"/>
</dbReference>
<dbReference type="Pfam" id="PF00533">
    <property type="entry name" value="BRCT"/>
    <property type="match status" value="1"/>
</dbReference>
<evidence type="ECO:0000313" key="20">
    <source>
        <dbReference type="EMBL" id="CDP00211.1"/>
    </source>
</evidence>
<dbReference type="InterPro" id="IPR018944">
    <property type="entry name" value="DNA_pol_lambd_fingers_domain"/>
</dbReference>
<dbReference type="Gene3D" id="3.40.50.10190">
    <property type="entry name" value="BRCT domain"/>
    <property type="match status" value="1"/>
</dbReference>
<dbReference type="PRINTS" id="PR00870">
    <property type="entry name" value="DNAPOLXBETA"/>
</dbReference>
<dbReference type="InterPro" id="IPR027421">
    <property type="entry name" value="DNA_pol_lamdba_lyase_dom_sf"/>
</dbReference>
<dbReference type="SUPFAM" id="SSF52113">
    <property type="entry name" value="BRCT domain"/>
    <property type="match status" value="1"/>
</dbReference>
<dbReference type="FunFam" id="3.40.50.10190:FF:000031">
    <property type="entry name" value="DNA polymerase"/>
    <property type="match status" value="1"/>
</dbReference>
<dbReference type="GO" id="GO:0016829">
    <property type="term" value="F:lyase activity"/>
    <property type="evidence" value="ECO:0007669"/>
    <property type="project" value="UniProtKB-KW"/>
</dbReference>
<comment type="subcellular location">
    <subcellularLocation>
        <location evidence="2 17">Nucleus</location>
    </subcellularLocation>
</comment>
<dbReference type="Pfam" id="PF14716">
    <property type="entry name" value="HHH_8"/>
    <property type="match status" value="1"/>
</dbReference>
<dbReference type="OMA" id="HVRELCH"/>
<evidence type="ECO:0000256" key="9">
    <source>
        <dbReference type="ARBA" id="ARBA00022763"/>
    </source>
</evidence>
<keyword evidence="9 17" id="KW-0227">DNA damage</keyword>
<gene>
    <name evidence="20" type="ORF">GSCOC_T00032086001</name>
</gene>
<dbReference type="AlphaFoldDB" id="A0A068TVG3"/>
<evidence type="ECO:0000256" key="13">
    <source>
        <dbReference type="ARBA" id="ARBA00023211"/>
    </source>
</evidence>
<evidence type="ECO:0000256" key="17">
    <source>
        <dbReference type="RuleBase" id="RU366014"/>
    </source>
</evidence>
<evidence type="ECO:0000256" key="15">
    <source>
        <dbReference type="ARBA" id="ARBA00023242"/>
    </source>
</evidence>
<dbReference type="SUPFAM" id="SSF81585">
    <property type="entry name" value="PsbU/PolX domain-like"/>
    <property type="match status" value="1"/>
</dbReference>
<evidence type="ECO:0000256" key="3">
    <source>
        <dbReference type="ARBA" id="ARBA00008323"/>
    </source>
</evidence>
<dbReference type="GO" id="GO:0003677">
    <property type="term" value="F:DNA binding"/>
    <property type="evidence" value="ECO:0007669"/>
    <property type="project" value="UniProtKB-UniRule"/>
</dbReference>
<evidence type="ECO:0000256" key="18">
    <source>
        <dbReference type="SAM" id="MobiDB-lite"/>
    </source>
</evidence>
<evidence type="ECO:0000256" key="2">
    <source>
        <dbReference type="ARBA" id="ARBA00004123"/>
    </source>
</evidence>
<dbReference type="Proteomes" id="UP000295252">
    <property type="component" value="Chromosome III"/>
</dbReference>
<evidence type="ECO:0000259" key="19">
    <source>
        <dbReference type="PROSITE" id="PS50172"/>
    </source>
</evidence>
<feature type="region of interest" description="Disordered" evidence="18">
    <location>
        <begin position="1"/>
        <end position="24"/>
    </location>
</feature>
<keyword evidence="12 17" id="KW-0234">DNA repair</keyword>
<evidence type="ECO:0000256" key="16">
    <source>
        <dbReference type="ARBA" id="ARBA00049244"/>
    </source>
</evidence>
<evidence type="ECO:0000256" key="5">
    <source>
        <dbReference type="ARBA" id="ARBA00022679"/>
    </source>
</evidence>
<keyword evidence="14" id="KW-0456">Lyase</keyword>
<dbReference type="GO" id="GO:0006303">
    <property type="term" value="P:double-strand break repair via nonhomologous end joining"/>
    <property type="evidence" value="ECO:0007669"/>
    <property type="project" value="TreeGrafter"/>
</dbReference>
<dbReference type="FunCoup" id="A0A068TVG3">
    <property type="interactions" value="1963"/>
</dbReference>
<keyword evidence="7" id="KW-0235">DNA replication</keyword>
<keyword evidence="21" id="KW-1185">Reference proteome</keyword>
<dbReference type="InterPro" id="IPR010996">
    <property type="entry name" value="HHH_MUS81"/>
</dbReference>
<dbReference type="FunFam" id="1.10.150.20:FF:000010">
    <property type="entry name" value="DNA polymerase lambda"/>
    <property type="match status" value="1"/>
</dbReference>
<evidence type="ECO:0000256" key="10">
    <source>
        <dbReference type="ARBA" id="ARBA00022932"/>
    </source>
</evidence>
<protein>
    <recommendedName>
        <fullName evidence="17">DNA polymerase</fullName>
        <ecNumber evidence="17">2.7.7.7</ecNumber>
    </recommendedName>
</protein>
<evidence type="ECO:0000256" key="8">
    <source>
        <dbReference type="ARBA" id="ARBA00022723"/>
    </source>
</evidence>
<dbReference type="OrthoDB" id="205514at2759"/>
<dbReference type="GO" id="GO:0003887">
    <property type="term" value="F:DNA-directed DNA polymerase activity"/>
    <property type="evidence" value="ECO:0007669"/>
    <property type="project" value="UniProtKB-UniRule"/>
</dbReference>
<dbReference type="InParanoid" id="A0A068TVG3"/>
<proteinExistence type="inferred from homology"/>
<evidence type="ECO:0000256" key="11">
    <source>
        <dbReference type="ARBA" id="ARBA00023125"/>
    </source>
</evidence>
<evidence type="ECO:0000256" key="6">
    <source>
        <dbReference type="ARBA" id="ARBA00022695"/>
    </source>
</evidence>
<dbReference type="Gene3D" id="1.10.150.110">
    <property type="entry name" value="DNA polymerase beta, N-terminal domain-like"/>
    <property type="match status" value="1"/>
</dbReference>
<comment type="function">
    <text evidence="17">DNA polymerase that functions in several pathways of DNA repair. Involved in base excision repair (BER) responsible for repair of lesions that give rise to abasic (AP) sites in DNA. Also contributes to DNA double-strand break repair by non-homologous end joining and homologous recombination. Has both template-dependent and template-independent (terminal transferase) DNA polymerase activities. Has also a 5'-deoxyribose-5-phosphate lyase (dRP lyase) activity.</text>
</comment>
<dbReference type="InterPro" id="IPR036420">
    <property type="entry name" value="BRCT_dom_sf"/>
</dbReference>
<sequence>MAPRRSTPAITNKTKKKAKSPLSDPQGMFSGMVVHLIESGVQARRLQIWKHRLEQLGAKIEDDFSKNVTHVFAINLDTLIQKVDLELVKRLKTIVLSYQWLEDSLREGKKVLEESYILSLERGGGDKISNTAEETFPKLLNDVHSGASETLQRKKIRISPMDLADTNVKNTVKLEENAVPESPDSSSGSYVSMHSLSPEITDPSIDAQHKTVLTSDSALLYSPPDLNRNITEIFGRLINIYRALGDDRRSFSYHKAILVIEKLPFKIESVEQVKHLPGIGKSMLDHIQEIVTTGKLSKLEHFEKDEKVKTISLFGEIWGIGPATALKLYEKGHRTLDDLKNEESLTNAQRLGLKYFDDIRKRIPRHEASSLPPPLPHPTTRKMK</sequence>
<keyword evidence="11" id="KW-0238">DNA-binding</keyword>
<organism evidence="20 21">
    <name type="scientific">Coffea canephora</name>
    <name type="common">Robusta coffee</name>
    <dbReference type="NCBI Taxonomy" id="49390"/>
    <lineage>
        <taxon>Eukaryota</taxon>
        <taxon>Viridiplantae</taxon>
        <taxon>Streptophyta</taxon>
        <taxon>Embryophyta</taxon>
        <taxon>Tracheophyta</taxon>
        <taxon>Spermatophyta</taxon>
        <taxon>Magnoliopsida</taxon>
        <taxon>eudicotyledons</taxon>
        <taxon>Gunneridae</taxon>
        <taxon>Pentapetalae</taxon>
        <taxon>asterids</taxon>
        <taxon>lamiids</taxon>
        <taxon>Gentianales</taxon>
        <taxon>Rubiaceae</taxon>
        <taxon>Ixoroideae</taxon>
        <taxon>Gardenieae complex</taxon>
        <taxon>Bertiereae - Coffeeae clade</taxon>
        <taxon>Coffeeae</taxon>
        <taxon>Coffea</taxon>
    </lineage>
</organism>
<feature type="domain" description="BRCT" evidence="19">
    <location>
        <begin position="24"/>
        <end position="118"/>
    </location>
</feature>
<dbReference type="SMART" id="SM00292">
    <property type="entry name" value="BRCT"/>
    <property type="match status" value="1"/>
</dbReference>
<evidence type="ECO:0000256" key="1">
    <source>
        <dbReference type="ARBA" id="ARBA00001936"/>
    </source>
</evidence>
<dbReference type="InterPro" id="IPR002008">
    <property type="entry name" value="DNA_pol_X_beta-like"/>
</dbReference>
<dbReference type="InterPro" id="IPR022312">
    <property type="entry name" value="DNA_pol_X"/>
</dbReference>
<dbReference type="PANTHER" id="PTHR11276">
    <property type="entry name" value="DNA POLYMERASE TYPE-X FAMILY MEMBER"/>
    <property type="match status" value="1"/>
</dbReference>
<keyword evidence="4" id="KW-0237">DNA synthesis</keyword>
<dbReference type="FunFam" id="1.10.150.110:FF:000006">
    <property type="entry name" value="DNA polymerase"/>
    <property type="match status" value="1"/>
</dbReference>
<evidence type="ECO:0000256" key="12">
    <source>
        <dbReference type="ARBA" id="ARBA00023204"/>
    </source>
</evidence>
<keyword evidence="8" id="KW-0479">Metal-binding</keyword>
<keyword evidence="10 17" id="KW-0239">DNA-directed DNA polymerase</keyword>